<sequence length="70" mass="8303">GRLLLKWTAYEALLYSKYTTKSDVWSYGVVLYEIFTIGSLPYLRMDRRKIANLLQQGYRMLKPKHVDDKS</sequence>
<dbReference type="Proteomes" id="UP001159428">
    <property type="component" value="Unassembled WGS sequence"/>
</dbReference>
<dbReference type="InterPro" id="IPR050122">
    <property type="entry name" value="RTK"/>
</dbReference>
<dbReference type="InterPro" id="IPR011009">
    <property type="entry name" value="Kinase-like_dom_sf"/>
</dbReference>
<keyword evidence="1" id="KW-0472">Membrane</keyword>
<evidence type="ECO:0000256" key="1">
    <source>
        <dbReference type="SAM" id="Phobius"/>
    </source>
</evidence>
<dbReference type="Pfam" id="PF07714">
    <property type="entry name" value="PK_Tyr_Ser-Thr"/>
    <property type="match status" value="1"/>
</dbReference>
<dbReference type="AlphaFoldDB" id="A0AAU9Y2D9"/>
<dbReference type="GO" id="GO:0005524">
    <property type="term" value="F:ATP binding"/>
    <property type="evidence" value="ECO:0007669"/>
    <property type="project" value="InterPro"/>
</dbReference>
<name>A0AAU9Y2D9_9CNID</name>
<dbReference type="InterPro" id="IPR001245">
    <property type="entry name" value="Ser-Thr/Tyr_kinase_cat_dom"/>
</dbReference>
<proteinExistence type="predicted"/>
<organism evidence="3 4">
    <name type="scientific">Pocillopora meandrina</name>
    <dbReference type="NCBI Taxonomy" id="46732"/>
    <lineage>
        <taxon>Eukaryota</taxon>
        <taxon>Metazoa</taxon>
        <taxon>Cnidaria</taxon>
        <taxon>Anthozoa</taxon>
        <taxon>Hexacorallia</taxon>
        <taxon>Scleractinia</taxon>
        <taxon>Astrocoeniina</taxon>
        <taxon>Pocilloporidae</taxon>
        <taxon>Pocillopora</taxon>
    </lineage>
</organism>
<evidence type="ECO:0000313" key="3">
    <source>
        <dbReference type="EMBL" id="CAH3163734.1"/>
    </source>
</evidence>
<keyword evidence="1" id="KW-0812">Transmembrane</keyword>
<dbReference type="EMBL" id="CALNXJ010000096">
    <property type="protein sequence ID" value="CAH3163734.1"/>
    <property type="molecule type" value="Genomic_DNA"/>
</dbReference>
<dbReference type="SUPFAM" id="SSF56112">
    <property type="entry name" value="Protein kinase-like (PK-like)"/>
    <property type="match status" value="1"/>
</dbReference>
<accession>A0AAU9Y2D9</accession>
<feature type="domain" description="Protein kinase" evidence="2">
    <location>
        <begin position="1"/>
        <end position="70"/>
    </location>
</feature>
<dbReference type="PANTHER" id="PTHR24416:SF621">
    <property type="entry name" value="TYROSINE KINASE RECEPTOR CAD96CA"/>
    <property type="match status" value="1"/>
</dbReference>
<dbReference type="GO" id="GO:0005886">
    <property type="term" value="C:plasma membrane"/>
    <property type="evidence" value="ECO:0007669"/>
    <property type="project" value="TreeGrafter"/>
</dbReference>
<evidence type="ECO:0000259" key="2">
    <source>
        <dbReference type="PROSITE" id="PS50011"/>
    </source>
</evidence>
<dbReference type="Gene3D" id="1.10.510.10">
    <property type="entry name" value="Transferase(Phosphotransferase) domain 1"/>
    <property type="match status" value="1"/>
</dbReference>
<evidence type="ECO:0000313" key="4">
    <source>
        <dbReference type="Proteomes" id="UP001159428"/>
    </source>
</evidence>
<comment type="caution">
    <text evidence="3">The sequence shown here is derived from an EMBL/GenBank/DDBJ whole genome shotgun (WGS) entry which is preliminary data.</text>
</comment>
<feature type="transmembrane region" description="Helical" evidence="1">
    <location>
        <begin position="24"/>
        <end position="43"/>
    </location>
</feature>
<reference evidence="3 4" key="1">
    <citation type="submission" date="2022-05" db="EMBL/GenBank/DDBJ databases">
        <authorList>
            <consortium name="Genoscope - CEA"/>
            <person name="William W."/>
        </authorList>
    </citation>
    <scope>NUCLEOTIDE SEQUENCE [LARGE SCALE GENOMIC DNA]</scope>
</reference>
<dbReference type="GO" id="GO:0004714">
    <property type="term" value="F:transmembrane receptor protein tyrosine kinase activity"/>
    <property type="evidence" value="ECO:0007669"/>
    <property type="project" value="TreeGrafter"/>
</dbReference>
<dbReference type="PANTHER" id="PTHR24416">
    <property type="entry name" value="TYROSINE-PROTEIN KINASE RECEPTOR"/>
    <property type="match status" value="1"/>
</dbReference>
<gene>
    <name evidence="3" type="ORF">PMEA_00035704</name>
</gene>
<dbReference type="InterPro" id="IPR000719">
    <property type="entry name" value="Prot_kinase_dom"/>
</dbReference>
<dbReference type="GO" id="GO:0043235">
    <property type="term" value="C:receptor complex"/>
    <property type="evidence" value="ECO:0007669"/>
    <property type="project" value="TreeGrafter"/>
</dbReference>
<feature type="non-terminal residue" evidence="3">
    <location>
        <position position="1"/>
    </location>
</feature>
<protein>
    <recommendedName>
        <fullName evidence="2">Protein kinase domain-containing protein</fullName>
    </recommendedName>
</protein>
<keyword evidence="4" id="KW-1185">Reference proteome</keyword>
<keyword evidence="1" id="KW-1133">Transmembrane helix</keyword>
<dbReference type="GO" id="GO:0007169">
    <property type="term" value="P:cell surface receptor protein tyrosine kinase signaling pathway"/>
    <property type="evidence" value="ECO:0007669"/>
    <property type="project" value="TreeGrafter"/>
</dbReference>
<dbReference type="PROSITE" id="PS50011">
    <property type="entry name" value="PROTEIN_KINASE_DOM"/>
    <property type="match status" value="1"/>
</dbReference>